<accession>A0A6J2X7M8</accession>
<evidence type="ECO:0000256" key="7">
    <source>
        <dbReference type="ARBA" id="ARBA00023180"/>
    </source>
</evidence>
<dbReference type="RefSeq" id="XP_030747188.1">
    <property type="nucleotide sequence ID" value="XM_030891328.1"/>
</dbReference>
<organism evidence="11 15">
    <name type="scientific">Sitophilus oryzae</name>
    <name type="common">Rice weevil</name>
    <name type="synonym">Curculio oryzae</name>
    <dbReference type="NCBI Taxonomy" id="7048"/>
    <lineage>
        <taxon>Eukaryota</taxon>
        <taxon>Metazoa</taxon>
        <taxon>Ecdysozoa</taxon>
        <taxon>Arthropoda</taxon>
        <taxon>Hexapoda</taxon>
        <taxon>Insecta</taxon>
        <taxon>Pterygota</taxon>
        <taxon>Neoptera</taxon>
        <taxon>Endopterygota</taxon>
        <taxon>Coleoptera</taxon>
        <taxon>Polyphaga</taxon>
        <taxon>Cucujiformia</taxon>
        <taxon>Curculionidae</taxon>
        <taxon>Dryophthorinae</taxon>
        <taxon>Sitophilus</taxon>
    </lineage>
</organism>
<evidence type="ECO:0000256" key="4">
    <source>
        <dbReference type="ARBA" id="ARBA00022692"/>
    </source>
</evidence>
<evidence type="ECO:0000313" key="11">
    <source>
        <dbReference type="Proteomes" id="UP000504635"/>
    </source>
</evidence>
<dbReference type="RefSeq" id="XP_030747190.1">
    <property type="nucleotide sequence ID" value="XM_030891330.1"/>
</dbReference>
<dbReference type="InterPro" id="IPR049452">
    <property type="entry name" value="Anoctamin_TM"/>
</dbReference>
<dbReference type="PANTHER" id="PTHR12308">
    <property type="entry name" value="ANOCTAMIN"/>
    <property type="match status" value="1"/>
</dbReference>
<dbReference type="GO" id="GO:0046983">
    <property type="term" value="F:protein dimerization activity"/>
    <property type="evidence" value="ECO:0007669"/>
    <property type="project" value="InterPro"/>
</dbReference>
<gene>
    <name evidence="12 13 14 15" type="primary">LOC115875816</name>
</gene>
<feature type="transmembrane region" description="Helical" evidence="8">
    <location>
        <begin position="678"/>
        <end position="700"/>
    </location>
</feature>
<evidence type="ECO:0000313" key="14">
    <source>
        <dbReference type="RefSeq" id="XP_030747190.1"/>
    </source>
</evidence>
<dbReference type="RefSeq" id="XP_030747191.1">
    <property type="nucleotide sequence ID" value="XM_030891331.1"/>
</dbReference>
<feature type="transmembrane region" description="Helical" evidence="8">
    <location>
        <begin position="382"/>
        <end position="401"/>
    </location>
</feature>
<feature type="transmembrane region" description="Helical" evidence="8">
    <location>
        <begin position="823"/>
        <end position="850"/>
    </location>
</feature>
<keyword evidence="3" id="KW-1003">Cell membrane</keyword>
<feature type="transmembrane region" description="Helical" evidence="8">
    <location>
        <begin position="461"/>
        <end position="485"/>
    </location>
</feature>
<feature type="domain" description="Anoctamin transmembrane" evidence="9">
    <location>
        <begin position="296"/>
        <end position="868"/>
    </location>
</feature>
<proteinExistence type="inferred from homology"/>
<evidence type="ECO:0000313" key="15">
    <source>
        <dbReference type="RefSeq" id="XP_030747191.1"/>
    </source>
</evidence>
<name>A0A6J2X7M8_SITOR</name>
<dbReference type="InterPro" id="IPR032394">
    <property type="entry name" value="Anoct_dimer"/>
</dbReference>
<evidence type="ECO:0000313" key="12">
    <source>
        <dbReference type="RefSeq" id="XP_030747188.1"/>
    </source>
</evidence>
<keyword evidence="6 8" id="KW-0472">Membrane</keyword>
<evidence type="ECO:0000259" key="10">
    <source>
        <dbReference type="Pfam" id="PF16178"/>
    </source>
</evidence>
<evidence type="ECO:0000256" key="6">
    <source>
        <dbReference type="ARBA" id="ARBA00023136"/>
    </source>
</evidence>
<dbReference type="GeneID" id="115875816"/>
<dbReference type="Proteomes" id="UP000504635">
    <property type="component" value="Unplaced"/>
</dbReference>
<feature type="domain" description="Anoctamin dimerisation" evidence="10">
    <location>
        <begin position="88"/>
        <end position="293"/>
    </location>
</feature>
<comment type="similarity">
    <text evidence="2 8">Belongs to the anoctamin family.</text>
</comment>
<dbReference type="PANTHER" id="PTHR12308:SF83">
    <property type="entry name" value="ANOCTAMIN"/>
    <property type="match status" value="1"/>
</dbReference>
<dbReference type="Pfam" id="PF16178">
    <property type="entry name" value="Anoct_dimer"/>
    <property type="match status" value="1"/>
</dbReference>
<evidence type="ECO:0000256" key="1">
    <source>
        <dbReference type="ARBA" id="ARBA00004651"/>
    </source>
</evidence>
<keyword evidence="4 8" id="KW-0812">Transmembrane</keyword>
<evidence type="ECO:0000256" key="8">
    <source>
        <dbReference type="RuleBase" id="RU280814"/>
    </source>
</evidence>
<dbReference type="Pfam" id="PF04547">
    <property type="entry name" value="Anoctamin"/>
    <property type="match status" value="1"/>
</dbReference>
<reference evidence="12 13" key="1">
    <citation type="submission" date="2025-04" db="UniProtKB">
        <authorList>
            <consortium name="RefSeq"/>
        </authorList>
    </citation>
    <scope>IDENTIFICATION</scope>
    <source>
        <tissue evidence="12 13">Gonads</tissue>
    </source>
</reference>
<keyword evidence="5 8" id="KW-1133">Transmembrane helix</keyword>
<evidence type="ECO:0000256" key="2">
    <source>
        <dbReference type="ARBA" id="ARBA00009671"/>
    </source>
</evidence>
<evidence type="ECO:0000256" key="5">
    <source>
        <dbReference type="ARBA" id="ARBA00022989"/>
    </source>
</evidence>
<sequence>MGDLTDEDDFFDTISVNSAPGKRLLNNNRYVGLSRNTLYHSAIDLDNGDGGAAAMEMTELNDAHHKVSLGNKNIRTYTQWRDRRWRNFSNADLSVDFVLAYDEQGKEEDIQMRKRFETNLISTGLILEREENQRIHFVKIHVPKPVLCQYAEILKLRMPIKDNDEQLPTENCFKSMINNCFTKCKVALDPKKFPPKKYQLTAEFSKDKPYLFDIDAPHFFSTSVRITVASYILEREKFGPEDQDKGIKQLISEGVYKAAYPLHDGDYAQTGSKRHLLLHEWASVSKCIKFQPIDEIKDYFGVKFALYFTWLGFYTHMLVPAAIVGVLCLIYAATTIDNDTMSRDICKLDITMCPLCDRVCDYWKLSNSCTYSKIQHLIDNPATIFFAVFMSLWGALYLELWKRYSAEVTHRWGLTGFDLQAEPPRPEYLMRLHNAKKKKLNVITQLHEPVVPFWRVKLPSIILSFTIAVFWALIALGVVIGIVIYRMSLLTSEALYRDRTSVRIYIVPVTAGIINLVCIVILNMIYDRLALWLTEIELQRTQTEFDDSLALKIYIFQFVNYYSCIFYIAFFKGKFVGYPAKYNKVFGYRQEECNPGGCLMELTIQLAIIMIGNQAMNTILEMVIPLGYKMYKTFVVTTGIERAEKEEDVLISCNQWTEDYKLSQLESRSLFSEYLEMVLQYGFVTIFVTAFPLAPLFALINNVLEMRLDAKKFIKYYRRPVPQRVKNIGVWYRILAIVGRIAVASNAVIIAFSSHFIPRIVYILKVNPEHNTEGFLEFNLAYFNTTDFSPGTAPESSIYNTTVCRYAEYRNPPNHEMKYKRPLIYWHIMAARLAFIVIYQNLVSFIMTIVEWTIPDVSRKLNDRIKREAYKVNEIIIKNETERAKKGRSNSARKRDSVLSGATIYHDAISEAGDIRSNRSTAYYDT</sequence>
<dbReference type="RefSeq" id="XP_030747189.1">
    <property type="nucleotide sequence ID" value="XM_030891329.1"/>
</dbReference>
<feature type="transmembrane region" description="Helical" evidence="8">
    <location>
        <begin position="307"/>
        <end position="333"/>
    </location>
</feature>
<protein>
    <recommendedName>
        <fullName evidence="8">Anoctamin</fullName>
    </recommendedName>
</protein>
<dbReference type="AlphaFoldDB" id="A0A6J2X7M8"/>
<evidence type="ECO:0000259" key="9">
    <source>
        <dbReference type="Pfam" id="PF04547"/>
    </source>
</evidence>
<keyword evidence="11" id="KW-1185">Reference proteome</keyword>
<evidence type="ECO:0000256" key="3">
    <source>
        <dbReference type="ARBA" id="ARBA00022475"/>
    </source>
</evidence>
<evidence type="ECO:0000313" key="13">
    <source>
        <dbReference type="RefSeq" id="XP_030747189.1"/>
    </source>
</evidence>
<comment type="subcellular location">
    <subcellularLocation>
        <location evidence="1">Cell membrane</location>
        <topology evidence="1">Multi-pass membrane protein</topology>
    </subcellularLocation>
    <subcellularLocation>
        <location evidence="8">Membrane</location>
        <topology evidence="8">Multi-pass membrane protein</topology>
    </subcellularLocation>
</comment>
<dbReference type="KEGG" id="soy:115875816"/>
<dbReference type="InterPro" id="IPR007632">
    <property type="entry name" value="Anoctamin"/>
</dbReference>
<keyword evidence="7" id="KW-0325">Glycoprotein</keyword>
<dbReference type="GO" id="GO:0005254">
    <property type="term" value="F:chloride channel activity"/>
    <property type="evidence" value="ECO:0007669"/>
    <property type="project" value="TreeGrafter"/>
</dbReference>
<dbReference type="OrthoDB" id="296386at2759"/>
<dbReference type="GO" id="GO:0005886">
    <property type="term" value="C:plasma membrane"/>
    <property type="evidence" value="ECO:0007669"/>
    <property type="project" value="UniProtKB-SubCell"/>
</dbReference>
<feature type="transmembrane region" description="Helical" evidence="8">
    <location>
        <begin position="730"/>
        <end position="752"/>
    </location>
</feature>
<feature type="transmembrane region" description="Helical" evidence="8">
    <location>
        <begin position="505"/>
        <end position="526"/>
    </location>
</feature>
<feature type="transmembrane region" description="Helical" evidence="8">
    <location>
        <begin position="553"/>
        <end position="571"/>
    </location>
</feature>